<keyword evidence="4" id="KW-1185">Reference proteome</keyword>
<dbReference type="GO" id="GO:0016646">
    <property type="term" value="F:oxidoreductase activity, acting on the CH-NH group of donors, NAD or NADP as acceptor"/>
    <property type="evidence" value="ECO:0007669"/>
    <property type="project" value="UniProtKB-ARBA"/>
</dbReference>
<comment type="similarity">
    <text evidence="1">Belongs to the flavoredoxin family.</text>
</comment>
<dbReference type="InterPro" id="IPR012349">
    <property type="entry name" value="Split_barrel_FMN-bd"/>
</dbReference>
<dbReference type="PANTHER" id="PTHR43567">
    <property type="entry name" value="FLAVOREDOXIN-RELATED-RELATED"/>
    <property type="match status" value="1"/>
</dbReference>
<dbReference type="SMART" id="SM00903">
    <property type="entry name" value="Flavin_Reduct"/>
    <property type="match status" value="1"/>
</dbReference>
<dbReference type="GO" id="GO:0010181">
    <property type="term" value="F:FMN binding"/>
    <property type="evidence" value="ECO:0007669"/>
    <property type="project" value="InterPro"/>
</dbReference>
<dbReference type="Gene3D" id="2.30.110.10">
    <property type="entry name" value="Electron Transport, Fmn-binding Protein, Chain A"/>
    <property type="match status" value="1"/>
</dbReference>
<dbReference type="Pfam" id="PF01613">
    <property type="entry name" value="Flavin_Reduct"/>
    <property type="match status" value="1"/>
</dbReference>
<dbReference type="STRING" id="1009370.ALO_05028"/>
<organism evidence="3 4">
    <name type="scientific">Acetonema longum DSM 6540</name>
    <dbReference type="NCBI Taxonomy" id="1009370"/>
    <lineage>
        <taxon>Bacteria</taxon>
        <taxon>Bacillati</taxon>
        <taxon>Bacillota</taxon>
        <taxon>Negativicutes</taxon>
        <taxon>Acetonemataceae</taxon>
        <taxon>Acetonema</taxon>
    </lineage>
</organism>
<gene>
    <name evidence="3" type="ORF">ALO_05028</name>
</gene>
<dbReference type="SUPFAM" id="SSF50475">
    <property type="entry name" value="FMN-binding split barrel"/>
    <property type="match status" value="1"/>
</dbReference>
<dbReference type="InterPro" id="IPR052174">
    <property type="entry name" value="Flavoredoxin"/>
</dbReference>
<dbReference type="PANTHER" id="PTHR43567:SF5">
    <property type="entry name" value="HYPOTHETICAL CYTOSOLIC PROTEIN"/>
    <property type="match status" value="1"/>
</dbReference>
<feature type="domain" description="Flavin reductase like" evidence="2">
    <location>
        <begin position="14"/>
        <end position="166"/>
    </location>
</feature>
<evidence type="ECO:0000259" key="2">
    <source>
        <dbReference type="SMART" id="SM00903"/>
    </source>
</evidence>
<accession>F7NG19</accession>
<reference evidence="3 4" key="1">
    <citation type="journal article" date="2011" name="EMBO J.">
        <title>Structural diversity of bacterial flagellar motors.</title>
        <authorList>
            <person name="Chen S."/>
            <person name="Beeby M."/>
            <person name="Murphy G.E."/>
            <person name="Leadbetter J.R."/>
            <person name="Hendrixson D.R."/>
            <person name="Briegel A."/>
            <person name="Li Z."/>
            <person name="Shi J."/>
            <person name="Tocheva E.I."/>
            <person name="Muller A."/>
            <person name="Dobro M.J."/>
            <person name="Jensen G.J."/>
        </authorList>
    </citation>
    <scope>NUCLEOTIDE SEQUENCE [LARGE SCALE GENOMIC DNA]</scope>
    <source>
        <strain evidence="3 4">DSM 6540</strain>
    </source>
</reference>
<protein>
    <submittedName>
        <fullName evidence="3">Putative flavoredoxin</fullName>
    </submittedName>
</protein>
<evidence type="ECO:0000313" key="3">
    <source>
        <dbReference type="EMBL" id="EGO64937.1"/>
    </source>
</evidence>
<dbReference type="AlphaFoldDB" id="F7NG19"/>
<comment type="caution">
    <text evidence="3">The sequence shown here is derived from an EMBL/GenBank/DDBJ whole genome shotgun (WGS) entry which is preliminary data.</text>
</comment>
<proteinExistence type="inferred from homology"/>
<dbReference type="eggNOG" id="COG1853">
    <property type="taxonomic scope" value="Bacteria"/>
</dbReference>
<evidence type="ECO:0000256" key="1">
    <source>
        <dbReference type="ARBA" id="ARBA00038054"/>
    </source>
</evidence>
<dbReference type="Proteomes" id="UP000003240">
    <property type="component" value="Unassembled WGS sequence"/>
</dbReference>
<dbReference type="InterPro" id="IPR002563">
    <property type="entry name" value="Flavin_Rdtase-like_dom"/>
</dbReference>
<evidence type="ECO:0000313" key="4">
    <source>
        <dbReference type="Proteomes" id="UP000003240"/>
    </source>
</evidence>
<sequence>MKQVAYHEYASQALPILSKGAFLTTAHGDKRNTMTIGWGNIGFIWGKPVFTAMIRHSRFTHELIETSGEFTVSFPFGDQGKALSLCGTKSGRDLDKFAAANLQTVPGQKIATPVINLAGLHYECQTVYRQDMSPSDLVPAFQSKWYGDTDYHTLYYGEIVACYVTE</sequence>
<name>F7NG19_9FIRM</name>
<dbReference type="EMBL" id="AFGF01000040">
    <property type="protein sequence ID" value="EGO64937.1"/>
    <property type="molecule type" value="Genomic_DNA"/>
</dbReference>
<dbReference type="RefSeq" id="WP_004093407.1">
    <property type="nucleotide sequence ID" value="NZ_AFGF01000040.1"/>
</dbReference>